<dbReference type="InterPro" id="IPR050109">
    <property type="entry name" value="HTH-type_TetR-like_transc_reg"/>
</dbReference>
<sequence length="249" mass="28093">MAKLELEASERDAGGSGPQMPASRHYRKARHDRGAETRHRLLLAALDAFGRYGFEAASTRDIAKRADANLAAIVYHFGSKEALHRAVTEYVIEQITRHMHTEQAEARDYLNGSPDKAGARIMLRKLIRWKVQSMLREEEAELWSRFILREQMDPSSTFDAVYEHLCSDQDPLNGLIGILFDLAPQSDEAIVRSATIMGQIFIFHIGRPMILRRLGRNALGDEELDLIARVVEENIDRIVGFALPLETAA</sequence>
<dbReference type="PRINTS" id="PR00455">
    <property type="entry name" value="HTHTETR"/>
</dbReference>
<keyword evidence="2 4" id="KW-0238">DNA-binding</keyword>
<comment type="caution">
    <text evidence="7">The sequence shown here is derived from an EMBL/GenBank/DDBJ whole genome shotgun (WGS) entry which is preliminary data.</text>
</comment>
<dbReference type="InterPro" id="IPR009057">
    <property type="entry name" value="Homeodomain-like_sf"/>
</dbReference>
<dbReference type="Pfam" id="PF09209">
    <property type="entry name" value="CecR_C"/>
    <property type="match status" value="1"/>
</dbReference>
<evidence type="ECO:0000313" key="8">
    <source>
        <dbReference type="Proteomes" id="UP001241603"/>
    </source>
</evidence>
<dbReference type="Gene3D" id="1.10.10.60">
    <property type="entry name" value="Homeodomain-like"/>
    <property type="match status" value="1"/>
</dbReference>
<dbReference type="PANTHER" id="PTHR30055:SF234">
    <property type="entry name" value="HTH-TYPE TRANSCRIPTIONAL REGULATOR BETI"/>
    <property type="match status" value="1"/>
</dbReference>
<dbReference type="InterPro" id="IPR001647">
    <property type="entry name" value="HTH_TetR"/>
</dbReference>
<dbReference type="SUPFAM" id="SSF46689">
    <property type="entry name" value="Homeodomain-like"/>
    <property type="match status" value="1"/>
</dbReference>
<evidence type="ECO:0000313" key="7">
    <source>
        <dbReference type="EMBL" id="MDQ0438526.1"/>
    </source>
</evidence>
<protein>
    <submittedName>
        <fullName evidence="7">AcrR family transcriptional regulator</fullName>
    </submittedName>
</protein>
<feature type="region of interest" description="Disordered" evidence="5">
    <location>
        <begin position="1"/>
        <end position="33"/>
    </location>
</feature>
<dbReference type="InterPro" id="IPR036271">
    <property type="entry name" value="Tet_transcr_reg_TetR-rel_C_sf"/>
</dbReference>
<name>A0ABU0H888_9HYPH</name>
<dbReference type="RefSeq" id="WP_266349437.1">
    <property type="nucleotide sequence ID" value="NZ_JAPKNG010000004.1"/>
</dbReference>
<accession>A0ABU0H888</accession>
<evidence type="ECO:0000259" key="6">
    <source>
        <dbReference type="PROSITE" id="PS50977"/>
    </source>
</evidence>
<feature type="domain" description="HTH tetR-type" evidence="6">
    <location>
        <begin position="35"/>
        <end position="95"/>
    </location>
</feature>
<keyword evidence="1" id="KW-0805">Transcription regulation</keyword>
<dbReference type="SUPFAM" id="SSF48498">
    <property type="entry name" value="Tetracyclin repressor-like, C-terminal domain"/>
    <property type="match status" value="1"/>
</dbReference>
<dbReference type="EMBL" id="JAUSVO010000004">
    <property type="protein sequence ID" value="MDQ0438526.1"/>
    <property type="molecule type" value="Genomic_DNA"/>
</dbReference>
<reference evidence="7 8" key="1">
    <citation type="submission" date="2023-07" db="EMBL/GenBank/DDBJ databases">
        <title>Genomic Encyclopedia of Type Strains, Phase IV (KMG-IV): sequencing the most valuable type-strain genomes for metagenomic binning, comparative biology and taxonomic classification.</title>
        <authorList>
            <person name="Goeker M."/>
        </authorList>
    </citation>
    <scope>NUCLEOTIDE SEQUENCE [LARGE SCALE GENOMIC DNA]</scope>
    <source>
        <strain evidence="7 8">B6-8</strain>
    </source>
</reference>
<evidence type="ECO:0000256" key="5">
    <source>
        <dbReference type="SAM" id="MobiDB-lite"/>
    </source>
</evidence>
<dbReference type="Proteomes" id="UP001241603">
    <property type="component" value="Unassembled WGS sequence"/>
</dbReference>
<organism evidence="7 8">
    <name type="scientific">Kaistia dalseonensis</name>
    <dbReference type="NCBI Taxonomy" id="410840"/>
    <lineage>
        <taxon>Bacteria</taxon>
        <taxon>Pseudomonadati</taxon>
        <taxon>Pseudomonadota</taxon>
        <taxon>Alphaproteobacteria</taxon>
        <taxon>Hyphomicrobiales</taxon>
        <taxon>Kaistiaceae</taxon>
        <taxon>Kaistia</taxon>
    </lineage>
</organism>
<evidence type="ECO:0000256" key="2">
    <source>
        <dbReference type="ARBA" id="ARBA00023125"/>
    </source>
</evidence>
<feature type="compositionally biased region" description="Basic and acidic residues" evidence="5">
    <location>
        <begin position="1"/>
        <end position="13"/>
    </location>
</feature>
<gene>
    <name evidence="7" type="ORF">QO014_002921</name>
</gene>
<dbReference type="Gene3D" id="1.10.357.10">
    <property type="entry name" value="Tetracycline Repressor, domain 2"/>
    <property type="match status" value="1"/>
</dbReference>
<evidence type="ECO:0000256" key="1">
    <source>
        <dbReference type="ARBA" id="ARBA00023015"/>
    </source>
</evidence>
<evidence type="ECO:0000256" key="3">
    <source>
        <dbReference type="ARBA" id="ARBA00023163"/>
    </source>
</evidence>
<evidence type="ECO:0000256" key="4">
    <source>
        <dbReference type="PROSITE-ProRule" id="PRU00335"/>
    </source>
</evidence>
<feature type="DNA-binding region" description="H-T-H motif" evidence="4">
    <location>
        <begin position="58"/>
        <end position="77"/>
    </location>
</feature>
<dbReference type="PROSITE" id="PS50977">
    <property type="entry name" value="HTH_TETR_2"/>
    <property type="match status" value="1"/>
</dbReference>
<proteinExistence type="predicted"/>
<dbReference type="Pfam" id="PF00440">
    <property type="entry name" value="TetR_N"/>
    <property type="match status" value="1"/>
</dbReference>
<dbReference type="InterPro" id="IPR015292">
    <property type="entry name" value="Tscrpt_reg_YbiH_C"/>
</dbReference>
<keyword evidence="8" id="KW-1185">Reference proteome</keyword>
<keyword evidence="3" id="KW-0804">Transcription</keyword>
<dbReference type="PANTHER" id="PTHR30055">
    <property type="entry name" value="HTH-TYPE TRANSCRIPTIONAL REGULATOR RUTR"/>
    <property type="match status" value="1"/>
</dbReference>